<dbReference type="Gene3D" id="3.20.20.190">
    <property type="entry name" value="Phosphatidylinositol (PI) phosphodiesterase"/>
    <property type="match status" value="1"/>
</dbReference>
<dbReference type="Proteomes" id="UP000546257">
    <property type="component" value="Unassembled WGS sequence"/>
</dbReference>
<dbReference type="InterPro" id="IPR030395">
    <property type="entry name" value="GP_PDE_dom"/>
</dbReference>
<dbReference type="SUPFAM" id="SSF51695">
    <property type="entry name" value="PLC-like phosphodiesterases"/>
    <property type="match status" value="1"/>
</dbReference>
<comment type="caution">
    <text evidence="2">The sequence shown here is derived from an EMBL/GenBank/DDBJ whole genome shotgun (WGS) entry which is preliminary data.</text>
</comment>
<protein>
    <submittedName>
        <fullName evidence="2">Glycerophosphodiester phosphodiesterase</fullName>
    </submittedName>
</protein>
<dbReference type="GO" id="GO:0006629">
    <property type="term" value="P:lipid metabolic process"/>
    <property type="evidence" value="ECO:0007669"/>
    <property type="project" value="InterPro"/>
</dbReference>
<dbReference type="CDD" id="cd08556">
    <property type="entry name" value="GDPD"/>
    <property type="match status" value="1"/>
</dbReference>
<dbReference type="RefSeq" id="WP_185193231.1">
    <property type="nucleotide sequence ID" value="NZ_JACKXD010000003.1"/>
</dbReference>
<name>A0A7J9SIV2_9EURY</name>
<evidence type="ECO:0000313" key="2">
    <source>
        <dbReference type="EMBL" id="MBB6646890.1"/>
    </source>
</evidence>
<organism evidence="2 3">
    <name type="scientific">Halobellus ruber</name>
    <dbReference type="NCBI Taxonomy" id="2761102"/>
    <lineage>
        <taxon>Archaea</taxon>
        <taxon>Methanobacteriati</taxon>
        <taxon>Methanobacteriota</taxon>
        <taxon>Stenosarchaea group</taxon>
        <taxon>Halobacteria</taxon>
        <taxon>Halobacteriales</taxon>
        <taxon>Haloferacaceae</taxon>
        <taxon>Halobellus</taxon>
    </lineage>
</organism>
<dbReference type="Pfam" id="PF03009">
    <property type="entry name" value="GDPD"/>
    <property type="match status" value="1"/>
</dbReference>
<dbReference type="PANTHER" id="PTHR46211">
    <property type="entry name" value="GLYCEROPHOSPHORYL DIESTER PHOSPHODIESTERASE"/>
    <property type="match status" value="1"/>
</dbReference>
<dbReference type="AlphaFoldDB" id="A0A7J9SIV2"/>
<feature type="domain" description="GP-PDE" evidence="1">
    <location>
        <begin position="1"/>
        <end position="229"/>
    </location>
</feature>
<accession>A0A7J9SIV2</accession>
<reference evidence="2 3" key="1">
    <citation type="submission" date="2020-08" db="EMBL/GenBank/DDBJ databases">
        <authorList>
            <person name="Seo M.-J."/>
        </authorList>
    </citation>
    <scope>NUCLEOTIDE SEQUENCE [LARGE SCALE GENOMIC DNA]</scope>
    <source>
        <strain evidence="2 3">MBLA0160</strain>
    </source>
</reference>
<sequence length="244" mass="25817">MRPIAHRGCLTQYPENTLAAFRGCAPSVEMIETDVRRCGSGELVIFHDDALDRVTDATGEVASTPLAELETVSVLGSGESVPTLTEAFEAVPETVGLNLELKGRDVAAETVATAAEYGHEVIVSSFYPDDVAAARDAGAEAVAHLFYAEEPADFDVEAALDAAADLDCAYVHPDVGICLETGMVSEARARGVGVNAWTAESESEILALRDRGVDGAVINDCRFAATCRSGRRLQELDDDDPGEP</sequence>
<dbReference type="EMBL" id="JACKXD010000003">
    <property type="protein sequence ID" value="MBB6646890.1"/>
    <property type="molecule type" value="Genomic_DNA"/>
</dbReference>
<evidence type="ECO:0000259" key="1">
    <source>
        <dbReference type="PROSITE" id="PS51704"/>
    </source>
</evidence>
<gene>
    <name evidence="2" type="ORF">H5V44_11445</name>
</gene>
<dbReference type="PROSITE" id="PS51704">
    <property type="entry name" value="GP_PDE"/>
    <property type="match status" value="1"/>
</dbReference>
<dbReference type="PANTHER" id="PTHR46211:SF14">
    <property type="entry name" value="GLYCEROPHOSPHODIESTER PHOSPHODIESTERASE"/>
    <property type="match status" value="1"/>
</dbReference>
<evidence type="ECO:0000313" key="3">
    <source>
        <dbReference type="Proteomes" id="UP000546257"/>
    </source>
</evidence>
<dbReference type="InterPro" id="IPR017946">
    <property type="entry name" value="PLC-like_Pdiesterase_TIM-brl"/>
</dbReference>
<proteinExistence type="predicted"/>
<keyword evidence="3" id="KW-1185">Reference proteome</keyword>
<dbReference type="GO" id="GO:0008081">
    <property type="term" value="F:phosphoric diester hydrolase activity"/>
    <property type="evidence" value="ECO:0007669"/>
    <property type="project" value="InterPro"/>
</dbReference>